<name>A0A8H7BW71_9FUNG</name>
<reference evidence="5" key="1">
    <citation type="submission" date="2020-01" db="EMBL/GenBank/DDBJ databases">
        <title>Genome Sequencing of Three Apophysomyces-Like Fungal Strains Confirms a Novel Fungal Genus in the Mucoromycota with divergent Burkholderia-like Endosymbiotic Bacteria.</title>
        <authorList>
            <person name="Stajich J.E."/>
            <person name="Macias A.M."/>
            <person name="Carter-House D."/>
            <person name="Lovett B."/>
            <person name="Kasson L.R."/>
            <person name="Berry K."/>
            <person name="Grigoriev I."/>
            <person name="Chang Y."/>
            <person name="Spatafora J."/>
            <person name="Kasson M.T."/>
        </authorList>
    </citation>
    <scope>NUCLEOTIDE SEQUENCE</scope>
    <source>
        <strain evidence="5">NRRL A-21654</strain>
    </source>
</reference>
<evidence type="ECO:0000313" key="6">
    <source>
        <dbReference type="Proteomes" id="UP000605846"/>
    </source>
</evidence>
<keyword evidence="6" id="KW-1185">Reference proteome</keyword>
<feature type="domain" description="EF-hand" evidence="4">
    <location>
        <begin position="80"/>
        <end position="115"/>
    </location>
</feature>
<feature type="domain" description="EF-hand" evidence="4">
    <location>
        <begin position="9"/>
        <end position="44"/>
    </location>
</feature>
<dbReference type="OrthoDB" id="26525at2759"/>
<keyword evidence="3" id="KW-0106">Calcium</keyword>
<dbReference type="PRINTS" id="PR00450">
    <property type="entry name" value="RECOVERIN"/>
</dbReference>
<dbReference type="GO" id="GO:0016460">
    <property type="term" value="C:myosin II complex"/>
    <property type="evidence" value="ECO:0007669"/>
    <property type="project" value="TreeGrafter"/>
</dbReference>
<dbReference type="InterPro" id="IPR050230">
    <property type="entry name" value="CALM/Myosin/TropC-like"/>
</dbReference>
<dbReference type="CDD" id="cd00051">
    <property type="entry name" value="EFh"/>
    <property type="match status" value="2"/>
</dbReference>
<evidence type="ECO:0000256" key="3">
    <source>
        <dbReference type="ARBA" id="ARBA00022837"/>
    </source>
</evidence>
<dbReference type="InterPro" id="IPR002048">
    <property type="entry name" value="EF_hand_dom"/>
</dbReference>
<dbReference type="SUPFAM" id="SSF47473">
    <property type="entry name" value="EF-hand"/>
    <property type="match status" value="1"/>
</dbReference>
<dbReference type="Proteomes" id="UP000605846">
    <property type="component" value="Unassembled WGS sequence"/>
</dbReference>
<dbReference type="EMBL" id="JABAYA010000038">
    <property type="protein sequence ID" value="KAF7728373.1"/>
    <property type="molecule type" value="Genomic_DNA"/>
</dbReference>
<organism evidence="5 6">
    <name type="scientific">Apophysomyces ossiformis</name>
    <dbReference type="NCBI Taxonomy" id="679940"/>
    <lineage>
        <taxon>Eukaryota</taxon>
        <taxon>Fungi</taxon>
        <taxon>Fungi incertae sedis</taxon>
        <taxon>Mucoromycota</taxon>
        <taxon>Mucoromycotina</taxon>
        <taxon>Mucoromycetes</taxon>
        <taxon>Mucorales</taxon>
        <taxon>Mucorineae</taxon>
        <taxon>Mucoraceae</taxon>
        <taxon>Apophysomyces</taxon>
    </lineage>
</organism>
<dbReference type="GO" id="GO:0005509">
    <property type="term" value="F:calcium ion binding"/>
    <property type="evidence" value="ECO:0007669"/>
    <property type="project" value="InterPro"/>
</dbReference>
<dbReference type="FunFam" id="1.10.238.10:FF:000181">
    <property type="entry name" value="CALML5 isoform 1"/>
    <property type="match status" value="1"/>
</dbReference>
<dbReference type="PANTHER" id="PTHR23048">
    <property type="entry name" value="MYOSIN LIGHT CHAIN 1, 3"/>
    <property type="match status" value="1"/>
</dbReference>
<dbReference type="InterPro" id="IPR011992">
    <property type="entry name" value="EF-hand-dom_pair"/>
</dbReference>
<protein>
    <recommendedName>
        <fullName evidence="4">EF-hand domain-containing protein</fullName>
    </recommendedName>
</protein>
<dbReference type="SMART" id="SM00054">
    <property type="entry name" value="EFh"/>
    <property type="match status" value="4"/>
</dbReference>
<evidence type="ECO:0000256" key="1">
    <source>
        <dbReference type="ARBA" id="ARBA00022723"/>
    </source>
</evidence>
<evidence type="ECO:0000259" key="4">
    <source>
        <dbReference type="PROSITE" id="PS50222"/>
    </source>
</evidence>
<keyword evidence="2" id="KW-0677">Repeat</keyword>
<dbReference type="PROSITE" id="PS50222">
    <property type="entry name" value="EF_HAND_2"/>
    <property type="match status" value="4"/>
</dbReference>
<dbReference type="PANTHER" id="PTHR23048:SF0">
    <property type="entry name" value="CALMODULIN LIKE 3"/>
    <property type="match status" value="1"/>
</dbReference>
<dbReference type="Gene3D" id="1.10.238.10">
    <property type="entry name" value="EF-hand"/>
    <property type="match status" value="2"/>
</dbReference>
<feature type="domain" description="EF-hand" evidence="4">
    <location>
        <begin position="116"/>
        <end position="147"/>
    </location>
</feature>
<sequence>MNRLSLSTEQIAEYKDAFAIFDKDNNGFIDASELGGLMRQLNMNPTDNELQDMINEVDANGNGTIDFEEFLTLVSRKEKNDENELRESFRIFDSDSDGLISKDELQQIMASLGEYVTSEEIDELIRTADTDGDGRISYEEYARMMTN</sequence>
<evidence type="ECO:0000256" key="2">
    <source>
        <dbReference type="ARBA" id="ARBA00022737"/>
    </source>
</evidence>
<dbReference type="FunFam" id="1.10.238.10:FF:000251">
    <property type="entry name" value="Calmodulin-related protein 97A"/>
    <property type="match status" value="1"/>
</dbReference>
<gene>
    <name evidence="5" type="ORF">EC973_006181</name>
</gene>
<dbReference type="Pfam" id="PF13499">
    <property type="entry name" value="EF-hand_7"/>
    <property type="match status" value="2"/>
</dbReference>
<comment type="caution">
    <text evidence="5">The sequence shown here is derived from an EMBL/GenBank/DDBJ whole genome shotgun (WGS) entry which is preliminary data.</text>
</comment>
<dbReference type="AlphaFoldDB" id="A0A8H7BW71"/>
<proteinExistence type="predicted"/>
<evidence type="ECO:0000313" key="5">
    <source>
        <dbReference type="EMBL" id="KAF7728373.1"/>
    </source>
</evidence>
<feature type="domain" description="EF-hand" evidence="4">
    <location>
        <begin position="45"/>
        <end position="79"/>
    </location>
</feature>
<keyword evidence="1" id="KW-0479">Metal-binding</keyword>
<dbReference type="PROSITE" id="PS00018">
    <property type="entry name" value="EF_HAND_1"/>
    <property type="match status" value="3"/>
</dbReference>
<accession>A0A8H7BW71</accession>
<dbReference type="InterPro" id="IPR018247">
    <property type="entry name" value="EF_Hand_1_Ca_BS"/>
</dbReference>